<proteinExistence type="predicted"/>
<reference evidence="1" key="2">
    <citation type="journal article" date="2015" name="Fish Shellfish Immunol.">
        <title>Early steps in the European eel (Anguilla anguilla)-Vibrio vulnificus interaction in the gills: Role of the RtxA13 toxin.</title>
        <authorList>
            <person name="Callol A."/>
            <person name="Pajuelo D."/>
            <person name="Ebbesson L."/>
            <person name="Teles M."/>
            <person name="MacKenzie S."/>
            <person name="Amaro C."/>
        </authorList>
    </citation>
    <scope>NUCLEOTIDE SEQUENCE</scope>
</reference>
<name>A0A0E9W518_ANGAN</name>
<accession>A0A0E9W518</accession>
<dbReference type="EMBL" id="GBXM01023123">
    <property type="protein sequence ID" value="JAH85454.1"/>
    <property type="molecule type" value="Transcribed_RNA"/>
</dbReference>
<dbReference type="AlphaFoldDB" id="A0A0E9W518"/>
<sequence length="41" mass="4908">MSPLESMQQLLFSTCVDMWIDRLEPVNNVQAELIKKRPWEM</sequence>
<reference evidence="1" key="1">
    <citation type="submission" date="2014-11" db="EMBL/GenBank/DDBJ databases">
        <authorList>
            <person name="Amaro Gonzalez C."/>
        </authorList>
    </citation>
    <scope>NUCLEOTIDE SEQUENCE</scope>
</reference>
<organism evidence="1">
    <name type="scientific">Anguilla anguilla</name>
    <name type="common">European freshwater eel</name>
    <name type="synonym">Muraena anguilla</name>
    <dbReference type="NCBI Taxonomy" id="7936"/>
    <lineage>
        <taxon>Eukaryota</taxon>
        <taxon>Metazoa</taxon>
        <taxon>Chordata</taxon>
        <taxon>Craniata</taxon>
        <taxon>Vertebrata</taxon>
        <taxon>Euteleostomi</taxon>
        <taxon>Actinopterygii</taxon>
        <taxon>Neopterygii</taxon>
        <taxon>Teleostei</taxon>
        <taxon>Anguilliformes</taxon>
        <taxon>Anguillidae</taxon>
        <taxon>Anguilla</taxon>
    </lineage>
</organism>
<protein>
    <submittedName>
        <fullName evidence="1">Uncharacterized protein</fullName>
    </submittedName>
</protein>
<evidence type="ECO:0000313" key="1">
    <source>
        <dbReference type="EMBL" id="JAH85454.1"/>
    </source>
</evidence>